<reference evidence="2 3" key="1">
    <citation type="journal article" date="2010" name="Nature">
        <title>Comparative genomics reveals mobile pathogenicity chromosomes in Fusarium.</title>
        <authorList>
            <person name="Ma L.J."/>
            <person name="van der Does H.C."/>
            <person name="Borkovich K.A."/>
            <person name="Coleman J.J."/>
            <person name="Daboussi M.J."/>
            <person name="Di Pietro A."/>
            <person name="Dufresne M."/>
            <person name="Freitag M."/>
            <person name="Grabherr M."/>
            <person name="Henrissat B."/>
            <person name="Houterman P.M."/>
            <person name="Kang S."/>
            <person name="Shim W.B."/>
            <person name="Woloshuk C."/>
            <person name="Xie X."/>
            <person name="Xu J.R."/>
            <person name="Antoniw J."/>
            <person name="Baker S.E."/>
            <person name="Bluhm B.H."/>
            <person name="Breakspear A."/>
            <person name="Brown D.W."/>
            <person name="Butchko R.A."/>
            <person name="Chapman S."/>
            <person name="Coulson R."/>
            <person name="Coutinho P.M."/>
            <person name="Danchin E.G."/>
            <person name="Diener A."/>
            <person name="Gale L.R."/>
            <person name="Gardiner D.M."/>
            <person name="Goff S."/>
            <person name="Hammond-Kosack K.E."/>
            <person name="Hilburn K."/>
            <person name="Hua-Van A."/>
            <person name="Jonkers W."/>
            <person name="Kazan K."/>
            <person name="Kodira C.D."/>
            <person name="Koehrsen M."/>
            <person name="Kumar L."/>
            <person name="Lee Y.H."/>
            <person name="Li L."/>
            <person name="Manners J.M."/>
            <person name="Miranda-Saavedra D."/>
            <person name="Mukherjee M."/>
            <person name="Park G."/>
            <person name="Park J."/>
            <person name="Park S.Y."/>
            <person name="Proctor R.H."/>
            <person name="Regev A."/>
            <person name="Ruiz-Roldan M.C."/>
            <person name="Sain D."/>
            <person name="Sakthikumar S."/>
            <person name="Sykes S."/>
            <person name="Schwartz D.C."/>
            <person name="Turgeon B.G."/>
            <person name="Wapinski I."/>
            <person name="Yoder O."/>
            <person name="Young S."/>
            <person name="Zeng Q."/>
            <person name="Zhou S."/>
            <person name="Galagan J."/>
            <person name="Cuomo C.A."/>
            <person name="Kistler H.C."/>
            <person name="Rep M."/>
        </authorList>
    </citation>
    <scope>NUCLEOTIDE SEQUENCE [LARGE SCALE GENOMIC DNA]</scope>
    <source>
        <strain evidence="3">M3125 / FGSC 7600</strain>
    </source>
</reference>
<organism evidence="2 3">
    <name type="scientific">Gibberella moniliformis (strain M3125 / FGSC 7600)</name>
    <name type="common">Maize ear and stalk rot fungus</name>
    <name type="synonym">Fusarium verticillioides</name>
    <dbReference type="NCBI Taxonomy" id="334819"/>
    <lineage>
        <taxon>Eukaryota</taxon>
        <taxon>Fungi</taxon>
        <taxon>Dikarya</taxon>
        <taxon>Ascomycota</taxon>
        <taxon>Pezizomycotina</taxon>
        <taxon>Sordariomycetes</taxon>
        <taxon>Hypocreomycetidae</taxon>
        <taxon>Hypocreales</taxon>
        <taxon>Nectriaceae</taxon>
        <taxon>Fusarium</taxon>
        <taxon>Fusarium fujikuroi species complex</taxon>
    </lineage>
</organism>
<gene>
    <name evidence="2" type="ORF">FVEG_15162</name>
</gene>
<dbReference type="AlphaFoldDB" id="W7LZ37"/>
<accession>W7LZ37</accession>
<keyword evidence="1" id="KW-0732">Signal</keyword>
<proteinExistence type="predicted"/>
<dbReference type="EMBL" id="CM000582">
    <property type="protein sequence ID" value="EWG40694.1"/>
    <property type="molecule type" value="Genomic_DNA"/>
</dbReference>
<evidence type="ECO:0008006" key="4">
    <source>
        <dbReference type="Google" id="ProtNLM"/>
    </source>
</evidence>
<sequence>MGQKRRALLLVSLEVAVAVGQQHLLRRWSNCPKIDRRSQHGHLHWHSQVAASPKQDTIGTGGLGPPCLEPTRSLAPVPFRPLSVMIVAVTCWGACFIPGPITCLVQDWATSSE</sequence>
<keyword evidence="3" id="KW-1185">Reference proteome</keyword>
<feature type="signal peptide" evidence="1">
    <location>
        <begin position="1"/>
        <end position="20"/>
    </location>
</feature>
<protein>
    <recommendedName>
        <fullName evidence="4">Secreted protein</fullName>
    </recommendedName>
</protein>
<dbReference type="EMBL" id="DS022244">
    <property type="protein sequence ID" value="EWG40694.1"/>
    <property type="molecule type" value="Genomic_DNA"/>
</dbReference>
<feature type="chain" id="PRO_5004895928" description="Secreted protein" evidence="1">
    <location>
        <begin position="21"/>
        <end position="113"/>
    </location>
</feature>
<dbReference type="RefSeq" id="XP_018746885.1">
    <property type="nucleotide sequence ID" value="XM_018904278.1"/>
</dbReference>
<evidence type="ECO:0000256" key="1">
    <source>
        <dbReference type="SAM" id="SignalP"/>
    </source>
</evidence>
<dbReference type="KEGG" id="fvr:FVEG_15162"/>
<name>W7LZ37_GIBM7</name>
<dbReference type="Proteomes" id="UP000009096">
    <property type="component" value="Chromosome 5"/>
</dbReference>
<evidence type="ECO:0000313" key="3">
    <source>
        <dbReference type="Proteomes" id="UP000009096"/>
    </source>
</evidence>
<evidence type="ECO:0000313" key="2">
    <source>
        <dbReference type="EMBL" id="EWG40694.1"/>
    </source>
</evidence>
<dbReference type="GeneID" id="30072038"/>
<dbReference type="VEuPathDB" id="FungiDB:FVEG_15162"/>